<evidence type="ECO:0000256" key="1">
    <source>
        <dbReference type="ARBA" id="ARBA00023157"/>
    </source>
</evidence>
<gene>
    <name evidence="3" type="primary">106092250</name>
</gene>
<dbReference type="EnsemblMetazoa" id="SCAU013567-RA">
    <property type="protein sequence ID" value="SCAU013567-PA"/>
    <property type="gene ID" value="SCAU013567"/>
</dbReference>
<sequence>MTKIYQIILVTFLGIWTTLASWVPKVKMYYIENTKIVSREDAKANCQELGMHLLTVKSRIEFDTLKEHLRSQYAEMYPYWIGAYKRNETWIWDEYEEVIEPSKQFWHTGEPNSAFPKEICAHTVYGEFGWNDNHCEGPQRYICELQLDTPSSVVSFLPTTPRVQASY</sequence>
<protein>
    <recommendedName>
        <fullName evidence="2">C-type lectin domain-containing protein</fullName>
    </recommendedName>
</protein>
<dbReference type="OrthoDB" id="6340082at2759"/>
<evidence type="ECO:0000313" key="4">
    <source>
        <dbReference type="Proteomes" id="UP000095300"/>
    </source>
</evidence>
<dbReference type="STRING" id="35570.A0A1I8Q3J7"/>
<dbReference type="PROSITE" id="PS50041">
    <property type="entry name" value="C_TYPE_LECTIN_2"/>
    <property type="match status" value="1"/>
</dbReference>
<accession>A0A1I8Q3J7</accession>
<dbReference type="VEuPathDB" id="VectorBase:SCAU013567"/>
<dbReference type="PROSITE" id="PS00615">
    <property type="entry name" value="C_TYPE_LECTIN_1"/>
    <property type="match status" value="1"/>
</dbReference>
<organism evidence="3 4">
    <name type="scientific">Stomoxys calcitrans</name>
    <name type="common">Stable fly</name>
    <name type="synonym">Conops calcitrans</name>
    <dbReference type="NCBI Taxonomy" id="35570"/>
    <lineage>
        <taxon>Eukaryota</taxon>
        <taxon>Metazoa</taxon>
        <taxon>Ecdysozoa</taxon>
        <taxon>Arthropoda</taxon>
        <taxon>Hexapoda</taxon>
        <taxon>Insecta</taxon>
        <taxon>Pterygota</taxon>
        <taxon>Neoptera</taxon>
        <taxon>Endopterygota</taxon>
        <taxon>Diptera</taxon>
        <taxon>Brachycera</taxon>
        <taxon>Muscomorpha</taxon>
        <taxon>Muscoidea</taxon>
        <taxon>Muscidae</taxon>
        <taxon>Stomoxys</taxon>
    </lineage>
</organism>
<dbReference type="PANTHER" id="PTHR22803">
    <property type="entry name" value="MANNOSE, PHOSPHOLIPASE, LECTIN RECEPTOR RELATED"/>
    <property type="match status" value="1"/>
</dbReference>
<dbReference type="InterPro" id="IPR018378">
    <property type="entry name" value="C-type_lectin_CS"/>
</dbReference>
<reference evidence="3" key="1">
    <citation type="submission" date="2020-05" db="UniProtKB">
        <authorList>
            <consortium name="EnsemblMetazoa"/>
        </authorList>
    </citation>
    <scope>IDENTIFICATION</scope>
    <source>
        <strain evidence="3">USDA</strain>
    </source>
</reference>
<dbReference type="Gene3D" id="3.10.100.10">
    <property type="entry name" value="Mannose-Binding Protein A, subunit A"/>
    <property type="match status" value="1"/>
</dbReference>
<name>A0A1I8Q3J7_STOCA</name>
<feature type="domain" description="C-type lectin" evidence="2">
    <location>
        <begin position="29"/>
        <end position="144"/>
    </location>
</feature>
<dbReference type="SUPFAM" id="SSF56436">
    <property type="entry name" value="C-type lectin-like"/>
    <property type="match status" value="1"/>
</dbReference>
<dbReference type="InterPro" id="IPR050111">
    <property type="entry name" value="C-type_lectin/snaclec_domain"/>
</dbReference>
<dbReference type="InterPro" id="IPR016186">
    <property type="entry name" value="C-type_lectin-like/link_sf"/>
</dbReference>
<dbReference type="KEGG" id="scac:106092250"/>
<dbReference type="Proteomes" id="UP000095300">
    <property type="component" value="Unassembled WGS sequence"/>
</dbReference>
<dbReference type="InterPro" id="IPR016187">
    <property type="entry name" value="CTDL_fold"/>
</dbReference>
<keyword evidence="1" id="KW-1015">Disulfide bond</keyword>
<proteinExistence type="predicted"/>
<evidence type="ECO:0000313" key="3">
    <source>
        <dbReference type="EnsemblMetazoa" id="SCAU013567-PA"/>
    </source>
</evidence>
<dbReference type="SMART" id="SM00034">
    <property type="entry name" value="CLECT"/>
    <property type="match status" value="1"/>
</dbReference>
<evidence type="ECO:0000259" key="2">
    <source>
        <dbReference type="PROSITE" id="PS50041"/>
    </source>
</evidence>
<dbReference type="Pfam" id="PF00059">
    <property type="entry name" value="Lectin_C"/>
    <property type="match status" value="1"/>
</dbReference>
<dbReference type="InterPro" id="IPR001304">
    <property type="entry name" value="C-type_lectin-like"/>
</dbReference>
<keyword evidence="4" id="KW-1185">Reference proteome</keyword>
<dbReference type="AlphaFoldDB" id="A0A1I8Q3J7"/>